<dbReference type="InterPro" id="IPR001851">
    <property type="entry name" value="ABC_transp_permease"/>
</dbReference>
<dbReference type="RefSeq" id="WP_308477966.1">
    <property type="nucleotide sequence ID" value="NZ_JACBZO010000001.1"/>
</dbReference>
<reference evidence="11 12" key="1">
    <citation type="submission" date="2020-07" db="EMBL/GenBank/DDBJ databases">
        <title>Sequencing the genomes of 1000 actinobacteria strains.</title>
        <authorList>
            <person name="Klenk H.-P."/>
        </authorList>
    </citation>
    <scope>NUCLEOTIDE SEQUENCE [LARGE SCALE GENOMIC DNA]</scope>
    <source>
        <strain evidence="11 12">DSM 19970</strain>
    </source>
</reference>
<feature type="transmembrane region" description="Helical" evidence="10">
    <location>
        <begin position="152"/>
        <end position="175"/>
    </location>
</feature>
<dbReference type="GO" id="GO:1903806">
    <property type="term" value="P:L-isoleucine import across plasma membrane"/>
    <property type="evidence" value="ECO:0007669"/>
    <property type="project" value="TreeGrafter"/>
</dbReference>
<name>A0A7Y9ZC85_9MICO</name>
<feature type="transmembrane region" description="Helical" evidence="10">
    <location>
        <begin position="235"/>
        <end position="258"/>
    </location>
</feature>
<evidence type="ECO:0000256" key="8">
    <source>
        <dbReference type="ARBA" id="ARBA00023136"/>
    </source>
</evidence>
<evidence type="ECO:0000256" key="7">
    <source>
        <dbReference type="ARBA" id="ARBA00022989"/>
    </source>
</evidence>
<protein>
    <submittedName>
        <fullName evidence="11">Branched-chain amino acid transport system permease protein</fullName>
    </submittedName>
</protein>
<keyword evidence="12" id="KW-1185">Reference proteome</keyword>
<keyword evidence="5 10" id="KW-0812">Transmembrane</keyword>
<keyword evidence="4" id="KW-0997">Cell inner membrane</keyword>
<evidence type="ECO:0000256" key="4">
    <source>
        <dbReference type="ARBA" id="ARBA00022519"/>
    </source>
</evidence>
<evidence type="ECO:0000256" key="5">
    <source>
        <dbReference type="ARBA" id="ARBA00022692"/>
    </source>
</evidence>
<dbReference type="Proteomes" id="UP000547973">
    <property type="component" value="Unassembled WGS sequence"/>
</dbReference>
<keyword evidence="3" id="KW-1003">Cell membrane</keyword>
<dbReference type="GO" id="GO:0015192">
    <property type="term" value="F:L-phenylalanine transmembrane transporter activity"/>
    <property type="evidence" value="ECO:0007669"/>
    <property type="project" value="TreeGrafter"/>
</dbReference>
<comment type="similarity">
    <text evidence="9">Belongs to the binding-protein-dependent transport system permease family. LivHM subfamily.</text>
</comment>
<dbReference type="EMBL" id="JACBZO010000001">
    <property type="protein sequence ID" value="NYI41543.1"/>
    <property type="molecule type" value="Genomic_DNA"/>
</dbReference>
<keyword evidence="2" id="KW-0813">Transport</keyword>
<evidence type="ECO:0000256" key="2">
    <source>
        <dbReference type="ARBA" id="ARBA00022448"/>
    </source>
</evidence>
<evidence type="ECO:0000313" key="12">
    <source>
        <dbReference type="Proteomes" id="UP000547973"/>
    </source>
</evidence>
<dbReference type="PANTHER" id="PTHR11795">
    <property type="entry name" value="BRANCHED-CHAIN AMINO ACID TRANSPORT SYSTEM PERMEASE PROTEIN LIVH"/>
    <property type="match status" value="1"/>
</dbReference>
<keyword evidence="6" id="KW-0029">Amino-acid transport</keyword>
<dbReference type="GO" id="GO:0042941">
    <property type="term" value="P:D-alanine transmembrane transport"/>
    <property type="evidence" value="ECO:0007669"/>
    <property type="project" value="TreeGrafter"/>
</dbReference>
<dbReference type="GO" id="GO:0015188">
    <property type="term" value="F:L-isoleucine transmembrane transporter activity"/>
    <property type="evidence" value="ECO:0007669"/>
    <property type="project" value="TreeGrafter"/>
</dbReference>
<dbReference type="GO" id="GO:0015190">
    <property type="term" value="F:L-leucine transmembrane transporter activity"/>
    <property type="evidence" value="ECO:0007669"/>
    <property type="project" value="TreeGrafter"/>
</dbReference>
<proteinExistence type="inferred from homology"/>
<feature type="transmembrane region" description="Helical" evidence="10">
    <location>
        <begin position="361"/>
        <end position="377"/>
    </location>
</feature>
<dbReference type="GO" id="GO:0015808">
    <property type="term" value="P:L-alanine transport"/>
    <property type="evidence" value="ECO:0007669"/>
    <property type="project" value="TreeGrafter"/>
</dbReference>
<dbReference type="Pfam" id="PF02653">
    <property type="entry name" value="BPD_transp_2"/>
    <property type="match status" value="1"/>
</dbReference>
<keyword evidence="7 10" id="KW-1133">Transmembrane helix</keyword>
<feature type="transmembrane region" description="Helical" evidence="10">
    <location>
        <begin position="9"/>
        <end position="30"/>
    </location>
</feature>
<evidence type="ECO:0000256" key="10">
    <source>
        <dbReference type="SAM" id="Phobius"/>
    </source>
</evidence>
<evidence type="ECO:0000256" key="1">
    <source>
        <dbReference type="ARBA" id="ARBA00004651"/>
    </source>
</evidence>
<dbReference type="AlphaFoldDB" id="A0A7Y9ZC85"/>
<feature type="transmembrane region" description="Helical" evidence="10">
    <location>
        <begin position="320"/>
        <end position="349"/>
    </location>
</feature>
<comment type="caution">
    <text evidence="11">The sequence shown here is derived from an EMBL/GenBank/DDBJ whole genome shotgun (WGS) entry which is preliminary data.</text>
</comment>
<dbReference type="PANTHER" id="PTHR11795:SF371">
    <property type="entry name" value="HIGH-AFFINITY BRANCHED-CHAIN AMINO ACID TRANSPORT SYSTEM PERMEASE PROTEIN LIVH"/>
    <property type="match status" value="1"/>
</dbReference>
<organism evidence="11 12">
    <name type="scientific">Demequina lutea</name>
    <dbReference type="NCBI Taxonomy" id="431489"/>
    <lineage>
        <taxon>Bacteria</taxon>
        <taxon>Bacillati</taxon>
        <taxon>Actinomycetota</taxon>
        <taxon>Actinomycetes</taxon>
        <taxon>Micrococcales</taxon>
        <taxon>Demequinaceae</taxon>
        <taxon>Demequina</taxon>
    </lineage>
</organism>
<evidence type="ECO:0000313" key="11">
    <source>
        <dbReference type="EMBL" id="NYI41543.1"/>
    </source>
</evidence>
<feature type="transmembrane region" description="Helical" evidence="10">
    <location>
        <begin position="92"/>
        <end position="113"/>
    </location>
</feature>
<evidence type="ECO:0000256" key="3">
    <source>
        <dbReference type="ARBA" id="ARBA00022475"/>
    </source>
</evidence>
<comment type="subcellular location">
    <subcellularLocation>
        <location evidence="1">Cell membrane</location>
        <topology evidence="1">Multi-pass membrane protein</topology>
    </subcellularLocation>
</comment>
<dbReference type="CDD" id="cd06582">
    <property type="entry name" value="TM_PBP1_LivH_like"/>
    <property type="match status" value="1"/>
</dbReference>
<dbReference type="GO" id="GO:0005886">
    <property type="term" value="C:plasma membrane"/>
    <property type="evidence" value="ECO:0007669"/>
    <property type="project" value="UniProtKB-SubCell"/>
</dbReference>
<feature type="transmembrane region" description="Helical" evidence="10">
    <location>
        <begin position="289"/>
        <end position="308"/>
    </location>
</feature>
<gene>
    <name evidence="11" type="ORF">BKA03_001662</name>
</gene>
<evidence type="ECO:0000256" key="6">
    <source>
        <dbReference type="ARBA" id="ARBA00022970"/>
    </source>
</evidence>
<keyword evidence="8 10" id="KW-0472">Membrane</keyword>
<sequence>MRAALDTRAIVRAGVILVVVALAMTLYSAFIGNAGSDSSRAISAAGATTGTISTTAINEAPIAPLSEASAVTGVATATDPTPTHVNRLAQNVVNGVTFGLLLALASVGLSLIYGTTGLSNFAHGEQVSFGAILTYFLATSDKVSLPLIPKEFTIGLPLVVAAILAVIIAGGSGWLQDKFLWGPLRRKRVGVVQQMIVSIGLSLALVNLLQWWMGGRKMRLTTSIDTRHHWGGIEISNQTIISMVIAIVCLLAVSWFLLYTRLGRATRAVSDNPSLAAASGIKVDSIVRLVWILAAALAAVGGILLALYEQATSFDAGSRMLLLMFAAVTLGGLGQPFGALVGSLVIGIVVEVSTLWLPPDLKFATALAILIVVLLFRPQGILGRPERVG</sequence>
<accession>A0A7Y9ZC85</accession>
<dbReference type="GO" id="GO:0005304">
    <property type="term" value="F:L-valine transmembrane transporter activity"/>
    <property type="evidence" value="ECO:0007669"/>
    <property type="project" value="TreeGrafter"/>
</dbReference>
<dbReference type="InterPro" id="IPR052157">
    <property type="entry name" value="BCAA_transport_permease"/>
</dbReference>
<evidence type="ECO:0000256" key="9">
    <source>
        <dbReference type="ARBA" id="ARBA00037998"/>
    </source>
</evidence>
<feature type="transmembrane region" description="Helical" evidence="10">
    <location>
        <begin position="195"/>
        <end position="214"/>
    </location>
</feature>